<reference evidence="7 8" key="1">
    <citation type="submission" date="2020-03" db="EMBL/GenBank/DDBJ databases">
        <title>Draft Genome Sequence of Cudoniella acicularis.</title>
        <authorList>
            <person name="Buettner E."/>
            <person name="Kellner H."/>
        </authorList>
    </citation>
    <scope>NUCLEOTIDE SEQUENCE [LARGE SCALE GENOMIC DNA]</scope>
    <source>
        <strain evidence="7 8">DSM 108380</strain>
    </source>
</reference>
<dbReference type="Gene3D" id="3.10.110.10">
    <property type="entry name" value="Ubiquitin Conjugating Enzyme"/>
    <property type="match status" value="1"/>
</dbReference>
<dbReference type="InterPro" id="IPR012317">
    <property type="entry name" value="Poly(ADP-ribose)pol_cat_dom"/>
</dbReference>
<evidence type="ECO:0000313" key="7">
    <source>
        <dbReference type="EMBL" id="KAF4625474.1"/>
    </source>
</evidence>
<dbReference type="PANTHER" id="PTHR21328">
    <property type="entry name" value="POLY ADP-RIBOSE POLYMERASE FAMILY, MEMBER PARP"/>
    <property type="match status" value="1"/>
</dbReference>
<dbReference type="OrthoDB" id="109543at2759"/>
<dbReference type="InterPro" id="IPR016135">
    <property type="entry name" value="UBQ-conjugating_enzyme/RWD"/>
</dbReference>
<dbReference type="Pfam" id="PF00644">
    <property type="entry name" value="PARP"/>
    <property type="match status" value="1"/>
</dbReference>
<comment type="caution">
    <text evidence="7">The sequence shown here is derived from an EMBL/GenBank/DDBJ whole genome shotgun (WGS) entry which is preliminary data.</text>
</comment>
<dbReference type="EMBL" id="JAAMPI010001369">
    <property type="protein sequence ID" value="KAF4625474.1"/>
    <property type="molecule type" value="Genomic_DNA"/>
</dbReference>
<keyword evidence="3" id="KW-0548">Nucleotidyltransferase</keyword>
<dbReference type="CDD" id="cd23802">
    <property type="entry name" value="UBCc_UBE2Q"/>
    <property type="match status" value="1"/>
</dbReference>
<dbReference type="PROSITE" id="PS50127">
    <property type="entry name" value="UBC_2"/>
    <property type="match status" value="1"/>
</dbReference>
<proteinExistence type="predicted"/>
<dbReference type="SUPFAM" id="SSF54495">
    <property type="entry name" value="UBC-like"/>
    <property type="match status" value="1"/>
</dbReference>
<name>A0A8H4R8B5_9HELO</name>
<evidence type="ECO:0000256" key="1">
    <source>
        <dbReference type="ARBA" id="ARBA00022676"/>
    </source>
</evidence>
<protein>
    <recommendedName>
        <fullName evidence="6">UBC core domain-containing protein</fullName>
    </recommendedName>
</protein>
<feature type="region of interest" description="Disordered" evidence="5">
    <location>
        <begin position="65"/>
        <end position="106"/>
    </location>
</feature>
<keyword evidence="2" id="KW-0808">Transferase</keyword>
<keyword evidence="8" id="KW-1185">Reference proteome</keyword>
<dbReference type="GO" id="GO:0016779">
    <property type="term" value="F:nucleotidyltransferase activity"/>
    <property type="evidence" value="ECO:0007669"/>
    <property type="project" value="UniProtKB-KW"/>
</dbReference>
<evidence type="ECO:0000256" key="4">
    <source>
        <dbReference type="ARBA" id="ARBA00023027"/>
    </source>
</evidence>
<evidence type="ECO:0000256" key="5">
    <source>
        <dbReference type="SAM" id="MobiDB-lite"/>
    </source>
</evidence>
<dbReference type="InterPro" id="IPR051838">
    <property type="entry name" value="ARTD_PARP"/>
</dbReference>
<gene>
    <name evidence="7" type="ORF">G7Y89_g12691</name>
</gene>
<dbReference type="FunFam" id="3.10.110.10:FF:000107">
    <property type="entry name" value="Ubiquitin conjugating enzyme, putative"/>
    <property type="match status" value="1"/>
</dbReference>
<evidence type="ECO:0000313" key="8">
    <source>
        <dbReference type="Proteomes" id="UP000566819"/>
    </source>
</evidence>
<accession>A0A8H4R8B5</accession>
<dbReference type="GO" id="GO:0003950">
    <property type="term" value="F:NAD+ poly-ADP-ribosyltransferase activity"/>
    <property type="evidence" value="ECO:0007669"/>
    <property type="project" value="InterPro"/>
</dbReference>
<dbReference type="Pfam" id="PF00179">
    <property type="entry name" value="UQ_con"/>
    <property type="match status" value="1"/>
</dbReference>
<keyword evidence="1" id="KW-0328">Glycosyltransferase</keyword>
<dbReference type="InterPro" id="IPR000608">
    <property type="entry name" value="UBC"/>
</dbReference>
<evidence type="ECO:0000256" key="2">
    <source>
        <dbReference type="ARBA" id="ARBA00022679"/>
    </source>
</evidence>
<evidence type="ECO:0000256" key="3">
    <source>
        <dbReference type="ARBA" id="ARBA00022695"/>
    </source>
</evidence>
<keyword evidence="4" id="KW-0520">NAD</keyword>
<dbReference type="Gene3D" id="3.90.228.10">
    <property type="match status" value="1"/>
</dbReference>
<organism evidence="7 8">
    <name type="scientific">Cudoniella acicularis</name>
    <dbReference type="NCBI Taxonomy" id="354080"/>
    <lineage>
        <taxon>Eukaryota</taxon>
        <taxon>Fungi</taxon>
        <taxon>Dikarya</taxon>
        <taxon>Ascomycota</taxon>
        <taxon>Pezizomycotina</taxon>
        <taxon>Leotiomycetes</taxon>
        <taxon>Helotiales</taxon>
        <taxon>Tricladiaceae</taxon>
        <taxon>Cudoniella</taxon>
    </lineage>
</organism>
<feature type="domain" description="UBC core" evidence="6">
    <location>
        <begin position="958"/>
        <end position="1126"/>
    </location>
</feature>
<dbReference type="Proteomes" id="UP000566819">
    <property type="component" value="Unassembled WGS sequence"/>
</dbReference>
<dbReference type="AlphaFoldDB" id="A0A8H4R8B5"/>
<sequence length="1142" mass="126273">MALDVSGYPAENTYMISTLSADFPDGVGQALQDVQETSAGMTIQDLVSDISKKLRKLLAVRSQGDPFDLDEGSDIQMEDGTEDEEEDEDEYPSSDDEWRVSSGGPAAATTINLSPRDAAQVNRRIRADLLAVKRAGFKIGILSGMKADSVSSLLSISVKVARLGLSDEAVQAWDLEPHQYIVLLMRYSNGYREFDTIVKEAAKSGGISFRIGVSNKYKPTLLEALAAFTDIKKGEGEGDDKSPSDPARETEKPAAGFSSLFISSSLNEFINQQFISLLKIRNSFGINWSGAKLWFNEKQSRIDNNSAELPSSYYEEETATDSNLAEILSKDHLTDSQMQQVSFPLIAAQFSLLYLVRCTQYCLVCHDKIEEEFEALKPYVCSKPLCLYQYMSLGFGPSVEHEILTQPYVVDLLVSFCYASALNRRLREYPTGMSLAVPPVTNYVTSNHVPMYAQPALASSTPAEAQKDLLVVRFDTNRHEIVFENENRCPVRTGDWVVITSFGRPAEHFRVEDISFFPTVKLSEIPVTQLGLTSQNGTFPHPGPTKAAVILATPATTPPPPSLVQANLAIYNENFDDMDDKLKAETIVLLLQTLPSIKDMKTYMLQQARYSEPNLRAWKERISPAALGLLRWIIASNRSCIVQVDKCPGQEDHEVAAAKVRLDQRIANIGPGWVQFRFAQGAPDKEQRFLNALKQEQGNFDAAHPTLFAWHGSPLPNWHSIIRSGLDFKETLHGRAYGHGVYHAMDQATSVGYAQQNPNMWQGSELKVQSAMSLNEIVNCPTKYQSSQPYLVVQHVDWIQCRYLLVQVSGAVDQYGSRTATAADAMVQQDPRYMAKSTLGKAIGVPLCAITTSRSFRPDAAETSGTPLSKKRKQSRSFDLSAEAASDSDELVDLQFLLSDDEDNQGKGKGASENDFVMLNSGPKVLAKPQTDFIPGSLDQSNLPMLDPPAYATLMATKTLNRSLKEVLEVQKKTPLHELGWYIDPNLVSNVYQWIVELHSFESTLPLAQDMKAAGVTSVVLEIRFGKEYPHSPPFVRVIRPRFLPFMAGGGGHVTAGGAMCMELLTNSGWSAVSTIESVLLQVRMAIMNLEPKPARLESRVKVQSDYHVGEAIEAYKRACAQHGWQVPPDFGDFAAPGPSRY</sequence>
<evidence type="ECO:0000259" key="6">
    <source>
        <dbReference type="PROSITE" id="PS50127"/>
    </source>
</evidence>
<dbReference type="SMART" id="SM00212">
    <property type="entry name" value="UBCc"/>
    <property type="match status" value="1"/>
</dbReference>
<dbReference type="SUPFAM" id="SSF56399">
    <property type="entry name" value="ADP-ribosylation"/>
    <property type="match status" value="1"/>
</dbReference>
<feature type="compositionally biased region" description="Acidic residues" evidence="5">
    <location>
        <begin position="67"/>
        <end position="95"/>
    </location>
</feature>